<sequence>MIKKEIFIGFIVGIAANLVGMFIYISAFSKYGLTTTLEISYEEGYLGSIISLGAILNFLPFFVFLRKNKPYRSRGVLIASIFAALVIIITKII</sequence>
<feature type="transmembrane region" description="Helical" evidence="1">
    <location>
        <begin position="45"/>
        <end position="64"/>
    </location>
</feature>
<feature type="transmembrane region" description="Helical" evidence="1">
    <location>
        <begin position="76"/>
        <end position="92"/>
    </location>
</feature>
<dbReference type="AlphaFoldDB" id="A0A840EQR9"/>
<proteinExistence type="predicted"/>
<name>A0A840EQR9_9FLAO</name>
<comment type="caution">
    <text evidence="2">The sequence shown here is derived from an EMBL/GenBank/DDBJ whole genome shotgun (WGS) entry which is preliminary data.</text>
</comment>
<organism evidence="2 3">
    <name type="scientific">Mesonia hippocampi</name>
    <dbReference type="NCBI Taxonomy" id="1628250"/>
    <lineage>
        <taxon>Bacteria</taxon>
        <taxon>Pseudomonadati</taxon>
        <taxon>Bacteroidota</taxon>
        <taxon>Flavobacteriia</taxon>
        <taxon>Flavobacteriales</taxon>
        <taxon>Flavobacteriaceae</taxon>
        <taxon>Mesonia</taxon>
    </lineage>
</organism>
<reference evidence="2 3" key="1">
    <citation type="submission" date="2020-08" db="EMBL/GenBank/DDBJ databases">
        <title>Genomic Encyclopedia of Type Strains, Phase IV (KMG-IV): sequencing the most valuable type-strain genomes for metagenomic binning, comparative biology and taxonomic classification.</title>
        <authorList>
            <person name="Goeker M."/>
        </authorList>
    </citation>
    <scope>NUCLEOTIDE SEQUENCE [LARGE SCALE GENOMIC DNA]</scope>
    <source>
        <strain evidence="2 3">DSM 29568</strain>
    </source>
</reference>
<feature type="transmembrane region" description="Helical" evidence="1">
    <location>
        <begin position="7"/>
        <end position="25"/>
    </location>
</feature>
<keyword evidence="1" id="KW-0812">Transmembrane</keyword>
<dbReference type="EMBL" id="JACIFO010000006">
    <property type="protein sequence ID" value="MBB4119391.1"/>
    <property type="molecule type" value="Genomic_DNA"/>
</dbReference>
<keyword evidence="1" id="KW-0472">Membrane</keyword>
<accession>A0A840EQR9</accession>
<evidence type="ECO:0000313" key="3">
    <source>
        <dbReference type="Proteomes" id="UP000553034"/>
    </source>
</evidence>
<keyword evidence="1" id="KW-1133">Transmembrane helix</keyword>
<evidence type="ECO:0000313" key="2">
    <source>
        <dbReference type="EMBL" id="MBB4119391.1"/>
    </source>
</evidence>
<protein>
    <submittedName>
        <fullName evidence="2">Uncharacterized BrkB/YihY/UPF0761 family membrane protein</fullName>
    </submittedName>
</protein>
<dbReference type="RefSeq" id="WP_183477743.1">
    <property type="nucleotide sequence ID" value="NZ_JACIFO010000006.1"/>
</dbReference>
<keyword evidence="3" id="KW-1185">Reference proteome</keyword>
<gene>
    <name evidence="2" type="ORF">GGR32_001689</name>
</gene>
<dbReference type="Proteomes" id="UP000553034">
    <property type="component" value="Unassembled WGS sequence"/>
</dbReference>
<evidence type="ECO:0000256" key="1">
    <source>
        <dbReference type="SAM" id="Phobius"/>
    </source>
</evidence>